<dbReference type="RefSeq" id="WP_032631684.1">
    <property type="nucleotide sequence ID" value="NZ_JPQU01000100.1"/>
</dbReference>
<keyword evidence="7" id="KW-1185">Reference proteome</keyword>
<dbReference type="InterPro" id="IPR008638">
    <property type="entry name" value="FhaB/CdiA-like_TPS"/>
</dbReference>
<evidence type="ECO:0000313" key="6">
    <source>
        <dbReference type="EMBL" id="KFE50559.1"/>
    </source>
</evidence>
<name>A0A085V546_PSESX</name>
<dbReference type="Pfam" id="PF18657">
    <property type="entry name" value="YDG"/>
    <property type="match status" value="1"/>
</dbReference>
<reference evidence="6 7" key="1">
    <citation type="submission" date="2014-07" db="EMBL/GenBank/DDBJ databases">
        <title>Draft Genome Sequences of Environmental Pseudomonas syringae strains.</title>
        <authorList>
            <person name="Baltrus D.A."/>
            <person name="Berge O."/>
            <person name="Morris C."/>
        </authorList>
    </citation>
    <scope>NUCLEOTIDE SEQUENCE [LARGE SCALE GENOMIC DNA]</scope>
    <source>
        <strain evidence="6 7">GAW0119</strain>
    </source>
</reference>
<evidence type="ECO:0000313" key="7">
    <source>
        <dbReference type="Proteomes" id="UP000028631"/>
    </source>
</evidence>
<comment type="subcellular location">
    <subcellularLocation>
        <location evidence="1">Secreted</location>
    </subcellularLocation>
</comment>
<dbReference type="InterPro" id="IPR011050">
    <property type="entry name" value="Pectin_lyase_fold/virulence"/>
</dbReference>
<dbReference type="Pfam" id="PF18676">
    <property type="entry name" value="MBG_2"/>
    <property type="match status" value="1"/>
</dbReference>
<dbReference type="InterPro" id="IPR041286">
    <property type="entry name" value="MBG_2"/>
</dbReference>
<dbReference type="PATRIC" id="fig|317.175.peg.5179"/>
<feature type="compositionally biased region" description="Low complexity" evidence="4">
    <location>
        <begin position="737"/>
        <end position="779"/>
    </location>
</feature>
<keyword evidence="2" id="KW-0964">Secreted</keyword>
<dbReference type="OrthoDB" id="218680at2"/>
<feature type="region of interest" description="Disordered" evidence="4">
    <location>
        <begin position="709"/>
        <end position="886"/>
    </location>
</feature>
<feature type="compositionally biased region" description="Polar residues" evidence="4">
    <location>
        <begin position="784"/>
        <end position="798"/>
    </location>
</feature>
<feature type="compositionally biased region" description="Low complexity" evidence="4">
    <location>
        <begin position="829"/>
        <end position="871"/>
    </location>
</feature>
<dbReference type="AlphaFoldDB" id="A0A085V546"/>
<evidence type="ECO:0000256" key="1">
    <source>
        <dbReference type="ARBA" id="ARBA00004613"/>
    </source>
</evidence>
<dbReference type="Gene3D" id="2.160.20.10">
    <property type="entry name" value="Single-stranded right-handed beta-helix, Pectin lyase-like"/>
    <property type="match status" value="1"/>
</dbReference>
<sequence length="950" mass="94599">MNTRSPSIRHAKVGTFVAVGPLPFTLQLLAAAILFASAGGAYALPVGGAVSAGSATIGSGGGTTTITQTSQNAAINWQSFNIGTGESVNFVQPNGSATALNRVLGADPSSILGNLNANGKVFLVNPNGIVFGPGASVNVGGLVGSTRNISDSDFMAGQYNFDGTGAGSVVNHGTINANGGSVALLGANVSNQGVIQAQLGTVALAAGDAFTLDVAGDGLLNVAVNKGAVDALVQNGGLIQADGGRVLMTAQSANSLLPSSVNNTGVVRAQTLENHNGTIMLMGDMQNGTVNLAGTLDASAPNSGSGGFVETSAAHVKVASGSKVTTLAPAGKTGTWLIDPQDYVISNTITGDITGTTLSTSLKTTDVEIISASGKAAGSGDIRVEDPVTWTAATTLTLRAEHDIDVKQSITTTGGNLKLLALNDVNQNATITATQDGGIGGNVSMVAGNDVNLNQVLTVTNGNALLVAGNDGLDKGTVKFKAKAVVTGTVSTVKIYYAPTSYVPPTDFTGNFTLTGGATLTPFMWTYLQADNKVYDGNNAAILSLRKNPPGVVAQGGTATFDTADVGTGKTVTYNSYSLGGADSGLYALFVPFSYMNGAAGIPGSGNTLANITPAPLTITANNATKAEGTTLVIPNSAFTASGLVNGETVGGATLTSLGTVASASATGSPYLINASNATAGTFNPTNYTITYAPGSLLITAPPVVTPPVTTPPVTTPPVTTPPVTTPPIATPPVTTPPVTTDPEPTSPGTTPGTTVPGTTPGTTPPVSTVPGGTEGTPPVSAPLGSTPTNPNATSSRVPRTAIPGLALAATPPGVPVDQYLGAKTPDIGNSGNPGNPNDPGNPNNPGNPNDSGNPNNPGSPGNPAEPGNPSDDNGSHNGHSNDPVPYIPSLAALTVVGGGVNVPGNQLARVTPILPIPVKDSLGDPAKANAQQIPYPYKAPIYLPKQERN</sequence>
<dbReference type="InterPro" id="IPR012334">
    <property type="entry name" value="Pectin_lyas_fold"/>
</dbReference>
<dbReference type="Pfam" id="PF05860">
    <property type="entry name" value="TPS"/>
    <property type="match status" value="1"/>
</dbReference>
<feature type="domain" description="Filamentous haemagglutinin FhaB/tRNA nuclease CdiA-like TPS" evidence="5">
    <location>
        <begin position="41"/>
        <end position="153"/>
    </location>
</feature>
<proteinExistence type="predicted"/>
<comment type="caution">
    <text evidence="6">The sequence shown here is derived from an EMBL/GenBank/DDBJ whole genome shotgun (WGS) entry which is preliminary data.</text>
</comment>
<dbReference type="PANTHER" id="PTHR12338:SF8">
    <property type="entry name" value="HEME_HEMOPEXIN-BINDING PROTEIN"/>
    <property type="match status" value="1"/>
</dbReference>
<dbReference type="PANTHER" id="PTHR12338">
    <property type="entry name" value="AUTOTRANSPORTER"/>
    <property type="match status" value="1"/>
</dbReference>
<dbReference type="InterPro" id="IPR050909">
    <property type="entry name" value="Bact_Autotransporter_VF"/>
</dbReference>
<dbReference type="GO" id="GO:0005576">
    <property type="term" value="C:extracellular region"/>
    <property type="evidence" value="ECO:0007669"/>
    <property type="project" value="UniProtKB-SubCell"/>
</dbReference>
<gene>
    <name evidence="6" type="ORF">IV01_24865</name>
</gene>
<dbReference type="InterPro" id="IPR041248">
    <property type="entry name" value="YDG"/>
</dbReference>
<evidence type="ECO:0000259" key="5">
    <source>
        <dbReference type="SMART" id="SM00912"/>
    </source>
</evidence>
<evidence type="ECO:0000256" key="4">
    <source>
        <dbReference type="SAM" id="MobiDB-lite"/>
    </source>
</evidence>
<protein>
    <submittedName>
        <fullName evidence="6">Heme-hemopexin-binding/utilization protein</fullName>
    </submittedName>
</protein>
<dbReference type="NCBIfam" id="TIGR01901">
    <property type="entry name" value="adhes_NPXG"/>
    <property type="match status" value="1"/>
</dbReference>
<dbReference type="EMBL" id="JPQU01000100">
    <property type="protein sequence ID" value="KFE50559.1"/>
    <property type="molecule type" value="Genomic_DNA"/>
</dbReference>
<keyword evidence="3" id="KW-0732">Signal</keyword>
<feature type="compositionally biased region" description="Polar residues" evidence="4">
    <location>
        <begin position="872"/>
        <end position="881"/>
    </location>
</feature>
<evidence type="ECO:0000256" key="2">
    <source>
        <dbReference type="ARBA" id="ARBA00022525"/>
    </source>
</evidence>
<accession>A0A085V546</accession>
<dbReference type="SMART" id="SM00912">
    <property type="entry name" value="Haemagg_act"/>
    <property type="match status" value="1"/>
</dbReference>
<organism evidence="6 7">
    <name type="scientific">Pseudomonas syringae</name>
    <dbReference type="NCBI Taxonomy" id="317"/>
    <lineage>
        <taxon>Bacteria</taxon>
        <taxon>Pseudomonadati</taxon>
        <taxon>Pseudomonadota</taxon>
        <taxon>Gammaproteobacteria</taxon>
        <taxon>Pseudomonadales</taxon>
        <taxon>Pseudomonadaceae</taxon>
        <taxon>Pseudomonas</taxon>
    </lineage>
</organism>
<feature type="compositionally biased region" description="Pro residues" evidence="4">
    <location>
        <begin position="709"/>
        <end position="736"/>
    </location>
</feature>
<dbReference type="SUPFAM" id="SSF51126">
    <property type="entry name" value="Pectin lyase-like"/>
    <property type="match status" value="1"/>
</dbReference>
<dbReference type="Proteomes" id="UP000028631">
    <property type="component" value="Unassembled WGS sequence"/>
</dbReference>
<evidence type="ECO:0000256" key="3">
    <source>
        <dbReference type="ARBA" id="ARBA00022729"/>
    </source>
</evidence>